<dbReference type="Gramene" id="OE9A033156T1">
    <property type="protein sequence ID" value="OE9A033156C1"/>
    <property type="gene ID" value="OE9A033156"/>
</dbReference>
<keyword evidence="2" id="KW-1185">Reference proteome</keyword>
<feature type="non-terminal residue" evidence="1">
    <location>
        <position position="66"/>
    </location>
</feature>
<accession>A0A8S0URP5</accession>
<dbReference type="AlphaFoldDB" id="A0A8S0URP5"/>
<protein>
    <submittedName>
        <fullName evidence="1">Uncharacterized protein</fullName>
    </submittedName>
</protein>
<dbReference type="Proteomes" id="UP000594638">
    <property type="component" value="Unassembled WGS sequence"/>
</dbReference>
<sequence length="66" mass="7261">MNSAPKNVGSTYFVPILVDTLERPQGSTGLDAPIISTHYQWNSEELSHIEVNQLGPYLRSSSDDLA</sequence>
<proteinExistence type="predicted"/>
<evidence type="ECO:0000313" key="1">
    <source>
        <dbReference type="EMBL" id="CAA3019272.1"/>
    </source>
</evidence>
<reference evidence="1 2" key="1">
    <citation type="submission" date="2019-12" db="EMBL/GenBank/DDBJ databases">
        <authorList>
            <person name="Alioto T."/>
            <person name="Alioto T."/>
            <person name="Gomez Garrido J."/>
        </authorList>
    </citation>
    <scope>NUCLEOTIDE SEQUENCE [LARGE SCALE GENOMIC DNA]</scope>
</reference>
<organism evidence="1 2">
    <name type="scientific">Olea europaea subsp. europaea</name>
    <dbReference type="NCBI Taxonomy" id="158383"/>
    <lineage>
        <taxon>Eukaryota</taxon>
        <taxon>Viridiplantae</taxon>
        <taxon>Streptophyta</taxon>
        <taxon>Embryophyta</taxon>
        <taxon>Tracheophyta</taxon>
        <taxon>Spermatophyta</taxon>
        <taxon>Magnoliopsida</taxon>
        <taxon>eudicotyledons</taxon>
        <taxon>Gunneridae</taxon>
        <taxon>Pentapetalae</taxon>
        <taxon>asterids</taxon>
        <taxon>lamiids</taxon>
        <taxon>Lamiales</taxon>
        <taxon>Oleaceae</taxon>
        <taxon>Oleeae</taxon>
        <taxon>Olea</taxon>
    </lineage>
</organism>
<name>A0A8S0URP5_OLEEU</name>
<gene>
    <name evidence="1" type="ORF">OLEA9_A033156</name>
</gene>
<dbReference type="EMBL" id="CACTIH010008127">
    <property type="protein sequence ID" value="CAA3019272.1"/>
    <property type="molecule type" value="Genomic_DNA"/>
</dbReference>
<comment type="caution">
    <text evidence="1">The sequence shown here is derived from an EMBL/GenBank/DDBJ whole genome shotgun (WGS) entry which is preliminary data.</text>
</comment>
<evidence type="ECO:0000313" key="2">
    <source>
        <dbReference type="Proteomes" id="UP000594638"/>
    </source>
</evidence>